<dbReference type="PANTHER" id="PTHR31585:SF11">
    <property type="entry name" value="FOLATE-BIOPTERIN TRANSPORTER 3-RELATED"/>
    <property type="match status" value="1"/>
</dbReference>
<feature type="transmembrane region" description="Helical" evidence="8">
    <location>
        <begin position="170"/>
        <end position="188"/>
    </location>
</feature>
<dbReference type="Pfam" id="PF03092">
    <property type="entry name" value="BT1"/>
    <property type="match status" value="2"/>
</dbReference>
<dbReference type="InterPro" id="IPR039309">
    <property type="entry name" value="BT1"/>
</dbReference>
<comment type="similarity">
    <text evidence="7">Belongs to the major facilitator superfamily. Phosphate:H(+) symporter (TC 2.A.1.9) family.</text>
</comment>
<evidence type="ECO:0000256" key="5">
    <source>
        <dbReference type="ARBA" id="ARBA00022989"/>
    </source>
</evidence>
<keyword evidence="6 8" id="KW-0472">Membrane</keyword>
<keyword evidence="10" id="KW-1185">Reference proteome</keyword>
<dbReference type="Proteomes" id="UP000326396">
    <property type="component" value="Linkage Group LG19"/>
</dbReference>
<dbReference type="Gene3D" id="1.20.1250.20">
    <property type="entry name" value="MFS general substrate transporter like domains"/>
    <property type="match status" value="1"/>
</dbReference>
<keyword evidence="3" id="KW-0813">Transport</keyword>
<dbReference type="InterPro" id="IPR036259">
    <property type="entry name" value="MFS_trans_sf"/>
</dbReference>
<dbReference type="GO" id="GO:0016020">
    <property type="term" value="C:membrane"/>
    <property type="evidence" value="ECO:0007669"/>
    <property type="project" value="UniProtKB-SubCell"/>
</dbReference>
<gene>
    <name evidence="9" type="ORF">E3N88_21260</name>
</gene>
<comment type="subcellular location">
    <subcellularLocation>
        <location evidence="1">Membrane</location>
        <topology evidence="1">Multi-pass membrane protein</topology>
    </subcellularLocation>
</comment>
<feature type="transmembrane region" description="Helical" evidence="8">
    <location>
        <begin position="76"/>
        <end position="94"/>
    </location>
</feature>
<evidence type="ECO:0000256" key="1">
    <source>
        <dbReference type="ARBA" id="ARBA00004141"/>
    </source>
</evidence>
<feature type="transmembrane region" description="Helical" evidence="8">
    <location>
        <begin position="293"/>
        <end position="314"/>
    </location>
</feature>
<accession>A0A5N6NM40</accession>
<organism evidence="9 10">
    <name type="scientific">Mikania micrantha</name>
    <name type="common">bitter vine</name>
    <dbReference type="NCBI Taxonomy" id="192012"/>
    <lineage>
        <taxon>Eukaryota</taxon>
        <taxon>Viridiplantae</taxon>
        <taxon>Streptophyta</taxon>
        <taxon>Embryophyta</taxon>
        <taxon>Tracheophyta</taxon>
        <taxon>Spermatophyta</taxon>
        <taxon>Magnoliopsida</taxon>
        <taxon>eudicotyledons</taxon>
        <taxon>Gunneridae</taxon>
        <taxon>Pentapetalae</taxon>
        <taxon>asterids</taxon>
        <taxon>campanulids</taxon>
        <taxon>Asterales</taxon>
        <taxon>Asteraceae</taxon>
        <taxon>Asteroideae</taxon>
        <taxon>Heliantheae alliance</taxon>
        <taxon>Eupatorieae</taxon>
        <taxon>Mikania</taxon>
    </lineage>
</organism>
<feature type="transmembrane region" description="Helical" evidence="8">
    <location>
        <begin position="134"/>
        <end position="158"/>
    </location>
</feature>
<evidence type="ECO:0000256" key="3">
    <source>
        <dbReference type="ARBA" id="ARBA00022448"/>
    </source>
</evidence>
<feature type="transmembrane region" description="Helical" evidence="8">
    <location>
        <begin position="106"/>
        <end position="127"/>
    </location>
</feature>
<feature type="transmembrane region" description="Helical" evidence="8">
    <location>
        <begin position="209"/>
        <end position="231"/>
    </location>
</feature>
<dbReference type="PANTHER" id="PTHR31585">
    <property type="entry name" value="FOLATE-BIOPTERIN TRANSPORTER 1, CHLOROPLASTIC"/>
    <property type="match status" value="1"/>
</dbReference>
<protein>
    <recommendedName>
        <fullName evidence="11">Major facilitator superfamily (MFS) profile domain-containing protein</fullName>
    </recommendedName>
</protein>
<evidence type="ECO:0000256" key="8">
    <source>
        <dbReference type="SAM" id="Phobius"/>
    </source>
</evidence>
<keyword evidence="4 8" id="KW-0812">Transmembrane</keyword>
<evidence type="ECO:0000256" key="2">
    <source>
        <dbReference type="ARBA" id="ARBA00007015"/>
    </source>
</evidence>
<comment type="similarity">
    <text evidence="2">Belongs to the major facilitator superfamily. Folate-biopterin transporter (TC 2.A.71) family.</text>
</comment>
<dbReference type="SUPFAM" id="SSF103473">
    <property type="entry name" value="MFS general substrate transporter"/>
    <property type="match status" value="1"/>
</dbReference>
<evidence type="ECO:0008006" key="11">
    <source>
        <dbReference type="Google" id="ProtNLM"/>
    </source>
</evidence>
<dbReference type="OrthoDB" id="754047at2759"/>
<feature type="transmembrane region" description="Helical" evidence="8">
    <location>
        <begin position="237"/>
        <end position="255"/>
    </location>
</feature>
<sequence length="548" mass="60757">MNEDEIKIRKEGGFPDLIWRPVNWFKMLSDELSWRFVVAVIIVYGINQGVSIGLYRVSVQYYMKDVLKLQPSEAQFYSGIIQIPWIIKPLWGLMTDIVPIFRLRRRPYFIFAGIMQFLLYSLVYIYLYCSSNKGVLRVFCSGCGLNEAGFVGSIAMLIPAFSTNLPRVCAVLSFMTAGAGVAIADVTIDACVTENSISHPSLAGDMQSLCGICSSIGQLVGFAMSGILVHIIGPQGVFGVLSIPAGLVILVGMMLQEPLVHSYSHKRVSQKFLDATKTMATALKTPEVWRPCLYMYLSLALGVSIHEGMFYWYTDAKTGPSFSQEVIGSIFSVGAIGSLLGVLLYQNVFRNHPFRGVLFWSQLLYGASSLLDLLLVLRLNLSFGVPDYIFVVMDEGVSRMIARLRWMPLLVLSSKLCPSGIEGTFFALLMSIDHVGTLTSSWVGSVLLHALTVTRTRFDNLWVAILIRSFARIFPVGLLFLVPSNDPNSTILPSELLLTKKSDDNIQVYKRSDAYFDANPTSHEHSATTFVELIQAAVQSTRNEAGYS</sequence>
<comment type="caution">
    <text evidence="9">The sequence shown here is derived from an EMBL/GenBank/DDBJ whole genome shotgun (WGS) entry which is preliminary data.</text>
</comment>
<dbReference type="AlphaFoldDB" id="A0A5N6NM40"/>
<evidence type="ECO:0000256" key="4">
    <source>
        <dbReference type="ARBA" id="ARBA00022692"/>
    </source>
</evidence>
<feature type="transmembrane region" description="Helical" evidence="8">
    <location>
        <begin position="326"/>
        <end position="345"/>
    </location>
</feature>
<evidence type="ECO:0000256" key="7">
    <source>
        <dbReference type="ARBA" id="ARBA00044504"/>
    </source>
</evidence>
<name>A0A5N6NM40_9ASTR</name>
<evidence type="ECO:0000256" key="6">
    <source>
        <dbReference type="ARBA" id="ARBA00023136"/>
    </source>
</evidence>
<reference evidence="9 10" key="1">
    <citation type="submission" date="2019-05" db="EMBL/GenBank/DDBJ databases">
        <title>Mikania micrantha, genome provides insights into the molecular mechanism of rapid growth.</title>
        <authorList>
            <person name="Liu B."/>
        </authorList>
    </citation>
    <scope>NUCLEOTIDE SEQUENCE [LARGE SCALE GENOMIC DNA]</scope>
    <source>
        <strain evidence="9">NLD-2019</strain>
        <tissue evidence="9">Leaf</tissue>
    </source>
</reference>
<dbReference type="CDD" id="cd17484">
    <property type="entry name" value="MFS_FBT"/>
    <property type="match status" value="1"/>
</dbReference>
<feature type="transmembrane region" description="Helical" evidence="8">
    <location>
        <begin position="32"/>
        <end position="55"/>
    </location>
</feature>
<keyword evidence="5 8" id="KW-1133">Transmembrane helix</keyword>
<dbReference type="EMBL" id="SZYD01000011">
    <property type="protein sequence ID" value="KAD4889187.1"/>
    <property type="molecule type" value="Genomic_DNA"/>
</dbReference>
<evidence type="ECO:0000313" key="10">
    <source>
        <dbReference type="Proteomes" id="UP000326396"/>
    </source>
</evidence>
<proteinExistence type="inferred from homology"/>
<evidence type="ECO:0000313" key="9">
    <source>
        <dbReference type="EMBL" id="KAD4889187.1"/>
    </source>
</evidence>